<dbReference type="FunFam" id="3.30.565.10:FF:000006">
    <property type="entry name" value="Sensor histidine kinase WalK"/>
    <property type="match status" value="1"/>
</dbReference>
<feature type="coiled-coil region" evidence="7">
    <location>
        <begin position="329"/>
        <end position="356"/>
    </location>
</feature>
<dbReference type="InterPro" id="IPR011990">
    <property type="entry name" value="TPR-like_helical_dom_sf"/>
</dbReference>
<dbReference type="InterPro" id="IPR050736">
    <property type="entry name" value="Sensor_HK_Regulatory"/>
</dbReference>
<feature type="chain" id="PRO_5016333415" description="histidine kinase" evidence="9">
    <location>
        <begin position="45"/>
        <end position="704"/>
    </location>
</feature>
<dbReference type="InterPro" id="IPR003661">
    <property type="entry name" value="HisK_dim/P_dom"/>
</dbReference>
<dbReference type="Gene3D" id="3.30.565.10">
    <property type="entry name" value="Histidine kinase-like ATPase, C-terminal domain"/>
    <property type="match status" value="1"/>
</dbReference>
<evidence type="ECO:0000313" key="12">
    <source>
        <dbReference type="Proteomes" id="UP000245678"/>
    </source>
</evidence>
<dbReference type="Pfam" id="PF02518">
    <property type="entry name" value="HATPase_c"/>
    <property type="match status" value="1"/>
</dbReference>
<feature type="transmembrane region" description="Helical" evidence="8">
    <location>
        <begin position="423"/>
        <end position="443"/>
    </location>
</feature>
<feature type="coiled-coil region" evidence="7">
    <location>
        <begin position="456"/>
        <end position="490"/>
    </location>
</feature>
<dbReference type="InterPro" id="IPR005467">
    <property type="entry name" value="His_kinase_dom"/>
</dbReference>
<keyword evidence="6" id="KW-0902">Two-component regulatory system</keyword>
<evidence type="ECO:0000256" key="4">
    <source>
        <dbReference type="ARBA" id="ARBA00022679"/>
    </source>
</evidence>
<dbReference type="CDD" id="cd00075">
    <property type="entry name" value="HATPase"/>
    <property type="match status" value="1"/>
</dbReference>
<dbReference type="InterPro" id="IPR003594">
    <property type="entry name" value="HATPase_dom"/>
</dbReference>
<dbReference type="PANTHER" id="PTHR43711">
    <property type="entry name" value="TWO-COMPONENT HISTIDINE KINASE"/>
    <property type="match status" value="1"/>
</dbReference>
<evidence type="ECO:0000256" key="6">
    <source>
        <dbReference type="ARBA" id="ARBA00023012"/>
    </source>
</evidence>
<evidence type="ECO:0000256" key="9">
    <source>
        <dbReference type="SAM" id="SignalP"/>
    </source>
</evidence>
<dbReference type="InterPro" id="IPR004358">
    <property type="entry name" value="Sig_transdc_His_kin-like_C"/>
</dbReference>
<dbReference type="InterPro" id="IPR036097">
    <property type="entry name" value="HisK_dim/P_sf"/>
</dbReference>
<dbReference type="EC" id="2.7.13.3" evidence="2"/>
<feature type="domain" description="Histidine kinase" evidence="10">
    <location>
        <begin position="490"/>
        <end position="704"/>
    </location>
</feature>
<dbReference type="Pfam" id="PF00512">
    <property type="entry name" value="HisKA"/>
    <property type="match status" value="1"/>
</dbReference>
<dbReference type="GO" id="GO:0000155">
    <property type="term" value="F:phosphorelay sensor kinase activity"/>
    <property type="evidence" value="ECO:0007669"/>
    <property type="project" value="InterPro"/>
</dbReference>
<gene>
    <name evidence="11" type="ORF">LX99_01376</name>
</gene>
<organism evidence="11 12">
    <name type="scientific">Mucilaginibacter oryzae</name>
    <dbReference type="NCBI Taxonomy" id="468058"/>
    <lineage>
        <taxon>Bacteria</taxon>
        <taxon>Pseudomonadati</taxon>
        <taxon>Bacteroidota</taxon>
        <taxon>Sphingobacteriia</taxon>
        <taxon>Sphingobacteriales</taxon>
        <taxon>Sphingobacteriaceae</taxon>
        <taxon>Mucilaginibacter</taxon>
    </lineage>
</organism>
<dbReference type="PROSITE" id="PS50109">
    <property type="entry name" value="HIS_KIN"/>
    <property type="match status" value="1"/>
</dbReference>
<protein>
    <recommendedName>
        <fullName evidence="2">histidine kinase</fullName>
        <ecNumber evidence="2">2.7.13.3</ecNumber>
    </recommendedName>
</protein>
<dbReference type="AlphaFoldDB" id="A0A316HVE7"/>
<dbReference type="SMART" id="SM00387">
    <property type="entry name" value="HATPase_c"/>
    <property type="match status" value="1"/>
</dbReference>
<reference evidence="11 12" key="1">
    <citation type="submission" date="2018-05" db="EMBL/GenBank/DDBJ databases">
        <title>Genomic Encyclopedia of Archaeal and Bacterial Type Strains, Phase II (KMG-II): from individual species to whole genera.</title>
        <authorList>
            <person name="Goeker M."/>
        </authorList>
    </citation>
    <scope>NUCLEOTIDE SEQUENCE [LARGE SCALE GENOMIC DNA]</scope>
    <source>
        <strain evidence="11 12">DSM 19975</strain>
    </source>
</reference>
<dbReference type="EMBL" id="QGHA01000002">
    <property type="protein sequence ID" value="PWK78922.1"/>
    <property type="molecule type" value="Genomic_DNA"/>
</dbReference>
<dbReference type="InterPro" id="IPR019734">
    <property type="entry name" value="TPR_rpt"/>
</dbReference>
<evidence type="ECO:0000256" key="3">
    <source>
        <dbReference type="ARBA" id="ARBA00022553"/>
    </source>
</evidence>
<evidence type="ECO:0000256" key="7">
    <source>
        <dbReference type="SAM" id="Coils"/>
    </source>
</evidence>
<comment type="catalytic activity">
    <reaction evidence="1">
        <text>ATP + protein L-histidine = ADP + protein N-phospho-L-histidine.</text>
        <dbReference type="EC" id="2.7.13.3"/>
    </reaction>
</comment>
<dbReference type="SMART" id="SM00028">
    <property type="entry name" value="TPR"/>
    <property type="match status" value="4"/>
</dbReference>
<dbReference type="SUPFAM" id="SSF48452">
    <property type="entry name" value="TPR-like"/>
    <property type="match status" value="2"/>
</dbReference>
<keyword evidence="8" id="KW-0812">Transmembrane</keyword>
<name>A0A316HVE7_9SPHI</name>
<dbReference type="CDD" id="cd00082">
    <property type="entry name" value="HisKA"/>
    <property type="match status" value="1"/>
</dbReference>
<evidence type="ECO:0000256" key="1">
    <source>
        <dbReference type="ARBA" id="ARBA00000085"/>
    </source>
</evidence>
<dbReference type="PRINTS" id="PR00344">
    <property type="entry name" value="BCTRLSENSOR"/>
</dbReference>
<keyword evidence="5 11" id="KW-0418">Kinase</keyword>
<dbReference type="Proteomes" id="UP000245678">
    <property type="component" value="Unassembled WGS sequence"/>
</dbReference>
<keyword evidence="12" id="KW-1185">Reference proteome</keyword>
<dbReference type="PANTHER" id="PTHR43711:SF1">
    <property type="entry name" value="HISTIDINE KINASE 1"/>
    <property type="match status" value="1"/>
</dbReference>
<evidence type="ECO:0000256" key="8">
    <source>
        <dbReference type="SAM" id="Phobius"/>
    </source>
</evidence>
<dbReference type="RefSeq" id="WP_109607178.1">
    <property type="nucleotide sequence ID" value="NZ_QGHA01000002.1"/>
</dbReference>
<dbReference type="SUPFAM" id="SSF47384">
    <property type="entry name" value="Homodimeric domain of signal transducing histidine kinase"/>
    <property type="match status" value="1"/>
</dbReference>
<keyword evidence="8" id="KW-1133">Transmembrane helix</keyword>
<keyword evidence="4" id="KW-0808">Transferase</keyword>
<proteinExistence type="predicted"/>
<keyword evidence="3" id="KW-0597">Phosphoprotein</keyword>
<sequence length="704" mass="81545">MCIDVQLTFSRPNRLNQFKLLLRKRAYLLAAALLLLFNSCTNKVADTGEYSPKFKPVYDTVTLYNTTWKNPRRAIQYLDSTYRYVKDPFIADRFRYYAFHFLYNRKELKDPKTAIIYADSMIMMAKKSITQKQYEVQYAEASFATGDAYADLQQYGDAYKFFYQGYYIGKNTLDDAILAEYTYRMGMMLFKQGHYREAANYFKLSYKQSFAYRDDFRAFYQRQELLDNIGESYKNSGDIDSAKLYFQKTLDFIDMNSRRYGSDPEKLNIARGVVYGNMGDLAFNINDYPRAEQLLKKSIAINLRPHNDNSDAQLTEIKLARLYLKNNRINDLFKILQALRNQLDTLKNEEAETNWNKLMSSYYIHQNDNQNALYYLKNYSALKDSLAKRTLSLKRTDINQQQASLDKQDQIENLRDHNTLQLIYIYLAVLFSVMAVIIIFLVFRNLKRSKQDVIAVKKLNDQIRMQQKELENTLEELNEGSREKDRILRAVAHDLRNPLGGIASLSTAMADPGNTEEQKNLINLVRDTSFNSLELINEILEAANTATSTFNKEWVEINSLVSNSIELLRFKAAEKKQEIILLPLLTPAELYINREKIWRVMSNLISNAIKFSPKGSVINVRVTSNGDGIEICVEDHGIGIPNGLQKQVFNMFTDARRSGTDGEKSFGLGLSICRQIVEKHNGKIWLKSDENKGSSFHIYLPRET</sequence>
<dbReference type="SMART" id="SM00388">
    <property type="entry name" value="HisKA"/>
    <property type="match status" value="1"/>
</dbReference>
<dbReference type="Gene3D" id="1.10.287.130">
    <property type="match status" value="1"/>
</dbReference>
<keyword evidence="9" id="KW-0732">Signal</keyword>
<keyword evidence="8" id="KW-0472">Membrane</keyword>
<dbReference type="SUPFAM" id="SSF55874">
    <property type="entry name" value="ATPase domain of HSP90 chaperone/DNA topoisomerase II/histidine kinase"/>
    <property type="match status" value="1"/>
</dbReference>
<dbReference type="InterPro" id="IPR036890">
    <property type="entry name" value="HATPase_C_sf"/>
</dbReference>
<accession>A0A316HVE7</accession>
<feature type="signal peptide" evidence="9">
    <location>
        <begin position="1"/>
        <end position="44"/>
    </location>
</feature>
<evidence type="ECO:0000313" key="11">
    <source>
        <dbReference type="EMBL" id="PWK78922.1"/>
    </source>
</evidence>
<comment type="caution">
    <text evidence="11">The sequence shown here is derived from an EMBL/GenBank/DDBJ whole genome shotgun (WGS) entry which is preliminary data.</text>
</comment>
<dbReference type="Gene3D" id="1.25.40.10">
    <property type="entry name" value="Tetratricopeptide repeat domain"/>
    <property type="match status" value="2"/>
</dbReference>
<evidence type="ECO:0000256" key="5">
    <source>
        <dbReference type="ARBA" id="ARBA00022777"/>
    </source>
</evidence>
<evidence type="ECO:0000256" key="2">
    <source>
        <dbReference type="ARBA" id="ARBA00012438"/>
    </source>
</evidence>
<evidence type="ECO:0000259" key="10">
    <source>
        <dbReference type="PROSITE" id="PS50109"/>
    </source>
</evidence>
<keyword evidence="7" id="KW-0175">Coiled coil</keyword>